<keyword evidence="8" id="KW-1133">Transmembrane helix</keyword>
<gene>
    <name evidence="10" type="ORF">E3O49_00680</name>
</gene>
<feature type="region of interest" description="Disordered" evidence="7">
    <location>
        <begin position="210"/>
        <end position="373"/>
    </location>
</feature>
<evidence type="ECO:0000256" key="6">
    <source>
        <dbReference type="PROSITE-ProRule" id="PRU01362"/>
    </source>
</evidence>
<comment type="caution">
    <text evidence="10">The sequence shown here is derived from an EMBL/GenBank/DDBJ whole genome shotgun (WGS) entry which is preliminary data.</text>
</comment>
<proteinExistence type="inferred from homology"/>
<comment type="catalytic activity">
    <reaction evidence="6">
        <text>a thymidine in DNA + NAD(+) = an N-(ADP-alpha-D-ribosyl)-thymidine in DNA + nicotinamide + H(+)</text>
        <dbReference type="Rhea" id="RHEA:71651"/>
        <dbReference type="Rhea" id="RHEA-COMP:13556"/>
        <dbReference type="Rhea" id="RHEA-COMP:18051"/>
        <dbReference type="ChEBI" id="CHEBI:15378"/>
        <dbReference type="ChEBI" id="CHEBI:17154"/>
        <dbReference type="ChEBI" id="CHEBI:57540"/>
        <dbReference type="ChEBI" id="CHEBI:137386"/>
        <dbReference type="ChEBI" id="CHEBI:191199"/>
    </reaction>
</comment>
<dbReference type="GO" id="GO:0016779">
    <property type="term" value="F:nucleotidyltransferase activity"/>
    <property type="evidence" value="ECO:0007669"/>
    <property type="project" value="UniProtKB-UniRule"/>
</dbReference>
<feature type="compositionally biased region" description="Basic and acidic residues" evidence="7">
    <location>
        <begin position="77"/>
        <end position="91"/>
    </location>
</feature>
<feature type="binding site" evidence="6">
    <location>
        <position position="560"/>
    </location>
    <ligand>
        <name>NAD(+)</name>
        <dbReference type="ChEBI" id="CHEBI:57540"/>
    </ligand>
</feature>
<dbReference type="PROSITE" id="PS52018">
    <property type="entry name" value="DART"/>
    <property type="match status" value="1"/>
</dbReference>
<feature type="binding site" evidence="6">
    <location>
        <position position="584"/>
    </location>
    <ligand>
        <name>NAD(+)</name>
        <dbReference type="ChEBI" id="CHEBI:57540"/>
    </ligand>
</feature>
<organism evidence="10 11">
    <name type="scientific">Cryobacterium shii</name>
    <dbReference type="NCBI Taxonomy" id="1259235"/>
    <lineage>
        <taxon>Bacteria</taxon>
        <taxon>Bacillati</taxon>
        <taxon>Actinomycetota</taxon>
        <taxon>Actinomycetes</taxon>
        <taxon>Micrococcales</taxon>
        <taxon>Microbacteriaceae</taxon>
        <taxon>Cryobacterium</taxon>
    </lineage>
</organism>
<feature type="region of interest" description="Disordered" evidence="7">
    <location>
        <begin position="397"/>
        <end position="422"/>
    </location>
</feature>
<feature type="transmembrane region" description="Helical" evidence="8">
    <location>
        <begin position="12"/>
        <end position="33"/>
    </location>
</feature>
<dbReference type="Pfam" id="PF14487">
    <property type="entry name" value="DarT"/>
    <property type="match status" value="1"/>
</dbReference>
<feature type="binding site" evidence="6">
    <location>
        <begin position="543"/>
        <end position="545"/>
    </location>
    <ligand>
        <name>NAD(+)</name>
        <dbReference type="ChEBI" id="CHEBI:57540"/>
    </ligand>
</feature>
<evidence type="ECO:0000256" key="3">
    <source>
        <dbReference type="ARBA" id="ARBA00022679"/>
    </source>
</evidence>
<evidence type="ECO:0000313" key="11">
    <source>
        <dbReference type="Proteomes" id="UP000297403"/>
    </source>
</evidence>
<dbReference type="EMBL" id="SOFY01000005">
    <property type="protein sequence ID" value="TFC52933.1"/>
    <property type="molecule type" value="Genomic_DNA"/>
</dbReference>
<keyword evidence="11" id="KW-1185">Reference proteome</keyword>
<keyword evidence="1 6" id="KW-1277">Toxin-antitoxin system</keyword>
<evidence type="ECO:0000256" key="2">
    <source>
        <dbReference type="ARBA" id="ARBA00022676"/>
    </source>
</evidence>
<sequence>MAPDTPDASDRVLDLMRVVCVLPVVLGHLLMMGATLRPGAGLRLDNVLAAQPWLPPVTWVAQIMPLFFIIGGVRRPSGVDRGGRRRADPGRIHPRPHPEAGPARGPAVPGPHERHPGAAVERGGPGIRPADRRRGDVGALVPRRLRVQPGLPAGDGGTARPRPSADAAGAARLRDRGRGGATVFRVGGDRHLQHDLHLAVPAATGLLGGRRMVRPARPGGAAAARSRQLPAPVGDGPDGPLPGEHSRGPQPAEPGPDRAGRRPVRAAGARPPGAAPDRGARARAGAGWGDRCPPDHDLPLARAGDRPAGRADAPDPVGRSGAGNAPVVVDQTGVFRRDGGGPVPAVGPARPTGMAGPAADRRSGRGRLGGLGLHPADRAGAVLPDGVRAECVGRGDRNAGARRIRRSAENAPNGHHPGRNDRTVDTWSLSIGLEECGGHAHERFSLVLSDECIHGLEGGLCALCFPKAAPEIVPAVPAVRASRAKSAKAPSLRSSPSPRTVTLGGTKTVPVAKAAGTVKASPVRVSGAAKTAVDNVGEQRIYHVTHIRNLAGILGSGRLLADASDAWETRPAVDLSSVLTRAARRAAVVTEADDTRVAAYVPFFLSPNAYLWDGILTGATDPRLSGQAHDAEIFDFVILVSTVKKLRDDLATADEPAAAAVVVTDADAAGPLTSFSAAPESADRLLRRLRADQESGAIRAAELLVSEQFPFQLVTLIGVANDKVRDAVRGILAAGAHKPKVAVYPPWFHAADESDAQ</sequence>
<feature type="active site" evidence="6">
    <location>
        <position position="702"/>
    </location>
</feature>
<dbReference type="InterPro" id="IPR029494">
    <property type="entry name" value="DarT"/>
</dbReference>
<keyword evidence="8" id="KW-0472">Membrane</keyword>
<dbReference type="AlphaFoldDB" id="A0AAQ2C941"/>
<evidence type="ECO:0000256" key="7">
    <source>
        <dbReference type="SAM" id="MobiDB-lite"/>
    </source>
</evidence>
<evidence type="ECO:0000256" key="4">
    <source>
        <dbReference type="ARBA" id="ARBA00022695"/>
    </source>
</evidence>
<feature type="domain" description="DarT" evidence="9">
    <location>
        <begin position="539"/>
        <end position="749"/>
    </location>
</feature>
<keyword evidence="3 6" id="KW-0808">Transferase</keyword>
<name>A0AAQ2C941_9MICO</name>
<feature type="active site" description="Proton acceptor" evidence="6">
    <location>
        <position position="584"/>
    </location>
</feature>
<comment type="similarity">
    <text evidence="6">Belongs to the DarT ADP-ribosyltransferase family.</text>
</comment>
<keyword evidence="4 6" id="KW-0548">Nucleotidyltransferase</keyword>
<dbReference type="Proteomes" id="UP000297403">
    <property type="component" value="Unassembled WGS sequence"/>
</dbReference>
<accession>A0AAQ2C941</accession>
<evidence type="ECO:0000313" key="10">
    <source>
        <dbReference type="EMBL" id="TFC52933.1"/>
    </source>
</evidence>
<feature type="compositionally biased region" description="Basic and acidic residues" evidence="7">
    <location>
        <begin position="292"/>
        <end position="313"/>
    </location>
</feature>
<feature type="binding site" evidence="6">
    <location>
        <position position="552"/>
    </location>
    <ligand>
        <name>NAD(+)</name>
        <dbReference type="ChEBI" id="CHEBI:57540"/>
    </ligand>
</feature>
<feature type="region of interest" description="Disordered" evidence="7">
    <location>
        <begin position="77"/>
        <end position="174"/>
    </location>
</feature>
<feature type="compositionally biased region" description="Low complexity" evidence="7">
    <location>
        <begin position="215"/>
        <end position="235"/>
    </location>
</feature>
<protein>
    <submittedName>
        <fullName evidence="10">DUF4433 domain-containing protein</fullName>
    </submittedName>
</protein>
<evidence type="ECO:0000256" key="8">
    <source>
        <dbReference type="SAM" id="Phobius"/>
    </source>
</evidence>
<reference evidence="10 11" key="1">
    <citation type="submission" date="2019-03" db="EMBL/GenBank/DDBJ databases">
        <title>Genomics of glacier-inhabiting Cryobacterium strains.</title>
        <authorList>
            <person name="Liu Q."/>
            <person name="Xin Y.-H."/>
        </authorList>
    </citation>
    <scope>NUCLEOTIDE SEQUENCE [LARGE SCALE GENOMIC DNA]</scope>
    <source>
        <strain evidence="11">TMT1-22</strain>
    </source>
</reference>
<evidence type="ECO:0000256" key="1">
    <source>
        <dbReference type="ARBA" id="ARBA00022649"/>
    </source>
</evidence>
<evidence type="ECO:0000259" key="9">
    <source>
        <dbReference type="PROSITE" id="PS52018"/>
    </source>
</evidence>
<dbReference type="GO" id="GO:0003677">
    <property type="term" value="F:DNA binding"/>
    <property type="evidence" value="ECO:0007669"/>
    <property type="project" value="UniProtKB-UniRule"/>
</dbReference>
<evidence type="ECO:0000256" key="5">
    <source>
        <dbReference type="ARBA" id="ARBA00023125"/>
    </source>
</evidence>
<keyword evidence="2 6" id="KW-0328">Glycosyltransferase</keyword>
<feature type="compositionally biased region" description="Low complexity" evidence="7">
    <location>
        <begin position="265"/>
        <end position="291"/>
    </location>
</feature>
<dbReference type="GO" id="GO:0016757">
    <property type="term" value="F:glycosyltransferase activity"/>
    <property type="evidence" value="ECO:0007669"/>
    <property type="project" value="UniProtKB-UniRule"/>
</dbReference>
<keyword evidence="5 6" id="KW-0238">DNA-binding</keyword>
<keyword evidence="8" id="KW-0812">Transmembrane</keyword>
<feature type="compositionally biased region" description="Low complexity" evidence="7">
    <location>
        <begin position="159"/>
        <end position="171"/>
    </location>
</feature>